<organism evidence="4 5">
    <name type="scientific">Paenibacillus rhizoplanae</name>
    <dbReference type="NCBI Taxonomy" id="1917181"/>
    <lineage>
        <taxon>Bacteria</taxon>
        <taxon>Bacillati</taxon>
        <taxon>Bacillota</taxon>
        <taxon>Bacilli</taxon>
        <taxon>Bacillales</taxon>
        <taxon>Paenibacillaceae</taxon>
        <taxon>Paenibacillus</taxon>
    </lineage>
</organism>
<dbReference type="PANTHER" id="PTHR37299">
    <property type="entry name" value="TRANSCRIPTIONAL REGULATOR-RELATED"/>
    <property type="match status" value="1"/>
</dbReference>
<evidence type="ECO:0000259" key="3">
    <source>
        <dbReference type="PROSITE" id="PS50930"/>
    </source>
</evidence>
<dbReference type="SMART" id="SM00850">
    <property type="entry name" value="LytTR"/>
    <property type="match status" value="1"/>
</dbReference>
<gene>
    <name evidence="4" type="ORF">ACFSX3_21795</name>
</gene>
<dbReference type="PROSITE" id="PS50110">
    <property type="entry name" value="RESPONSE_REGULATORY"/>
    <property type="match status" value="1"/>
</dbReference>
<proteinExistence type="predicted"/>
<dbReference type="InterPro" id="IPR001789">
    <property type="entry name" value="Sig_transdc_resp-reg_receiver"/>
</dbReference>
<comment type="caution">
    <text evidence="4">The sequence shown here is derived from an EMBL/GenBank/DDBJ whole genome shotgun (WGS) entry which is preliminary data.</text>
</comment>
<reference evidence="5" key="1">
    <citation type="journal article" date="2019" name="Int. J. Syst. Evol. Microbiol.">
        <title>The Global Catalogue of Microorganisms (GCM) 10K type strain sequencing project: providing services to taxonomists for standard genome sequencing and annotation.</title>
        <authorList>
            <consortium name="The Broad Institute Genomics Platform"/>
            <consortium name="The Broad Institute Genome Sequencing Center for Infectious Disease"/>
            <person name="Wu L."/>
            <person name="Ma J."/>
        </authorList>
    </citation>
    <scope>NUCLEOTIDE SEQUENCE [LARGE SCALE GENOMIC DNA]</scope>
    <source>
        <strain evidence="5">CCM 8725</strain>
    </source>
</reference>
<evidence type="ECO:0000256" key="1">
    <source>
        <dbReference type="PROSITE-ProRule" id="PRU00169"/>
    </source>
</evidence>
<dbReference type="InterPro" id="IPR007492">
    <property type="entry name" value="LytTR_DNA-bd_dom"/>
</dbReference>
<dbReference type="InterPro" id="IPR046947">
    <property type="entry name" value="LytR-like"/>
</dbReference>
<evidence type="ECO:0000259" key="2">
    <source>
        <dbReference type="PROSITE" id="PS50110"/>
    </source>
</evidence>
<evidence type="ECO:0000313" key="4">
    <source>
        <dbReference type="EMBL" id="MFD2412530.1"/>
    </source>
</evidence>
<dbReference type="PANTHER" id="PTHR37299:SF1">
    <property type="entry name" value="STAGE 0 SPORULATION PROTEIN A HOMOLOG"/>
    <property type="match status" value="1"/>
</dbReference>
<feature type="modified residue" description="4-aspartylphosphate" evidence="1">
    <location>
        <position position="60"/>
    </location>
</feature>
<feature type="domain" description="Response regulatory" evidence="2">
    <location>
        <begin position="3"/>
        <end position="123"/>
    </location>
</feature>
<dbReference type="EMBL" id="JBHUKY010000035">
    <property type="protein sequence ID" value="MFD2412530.1"/>
    <property type="molecule type" value="Genomic_DNA"/>
</dbReference>
<dbReference type="Pfam" id="PF04397">
    <property type="entry name" value="LytTR"/>
    <property type="match status" value="1"/>
</dbReference>
<sequence length="247" mass="29016">MLNVALCDDDSHFLDELLPVVKTTFQALKIQVSIYSFTRADTLIKRFEEYNPYFDLIFMDIDMPFIDGKEAARRLRILDSHFKLVFITAFEQEVLNTLQFNISDFLPKLLLKERMPGVIERVAKSIMQERPQIQIFKVNLSGDRSMIIKVPLDDIIYLECINRKSYLHTRTKTYEVHCCKFMNVMEQYNSLGFVEIYRACIVNLKYIFSIDDLEIRLDNGTTLPLSRRKRQNVLGKFIESIGEVTRC</sequence>
<dbReference type="PROSITE" id="PS50930">
    <property type="entry name" value="HTH_LYTTR"/>
    <property type="match status" value="1"/>
</dbReference>
<dbReference type="Proteomes" id="UP001597448">
    <property type="component" value="Unassembled WGS sequence"/>
</dbReference>
<dbReference type="InterPro" id="IPR011006">
    <property type="entry name" value="CheY-like_superfamily"/>
</dbReference>
<keyword evidence="5" id="KW-1185">Reference proteome</keyword>
<accession>A0ABW5FC05</accession>
<name>A0ABW5FC05_9BACL</name>
<dbReference type="SUPFAM" id="SSF52172">
    <property type="entry name" value="CheY-like"/>
    <property type="match status" value="1"/>
</dbReference>
<protein>
    <submittedName>
        <fullName evidence="4">LytR/AlgR family response regulator transcription factor</fullName>
    </submittedName>
</protein>
<feature type="domain" description="HTH LytTR-type" evidence="3">
    <location>
        <begin position="147"/>
        <end position="236"/>
    </location>
</feature>
<dbReference type="Gene3D" id="3.40.50.2300">
    <property type="match status" value="1"/>
</dbReference>
<dbReference type="RefSeq" id="WP_209993229.1">
    <property type="nucleotide sequence ID" value="NZ_JBHUKY010000035.1"/>
</dbReference>
<dbReference type="SMART" id="SM00448">
    <property type="entry name" value="REC"/>
    <property type="match status" value="1"/>
</dbReference>
<keyword evidence="1" id="KW-0597">Phosphoprotein</keyword>
<dbReference type="Pfam" id="PF00072">
    <property type="entry name" value="Response_reg"/>
    <property type="match status" value="1"/>
</dbReference>
<dbReference type="Gene3D" id="2.40.50.1020">
    <property type="entry name" value="LytTr DNA-binding domain"/>
    <property type="match status" value="1"/>
</dbReference>
<evidence type="ECO:0000313" key="5">
    <source>
        <dbReference type="Proteomes" id="UP001597448"/>
    </source>
</evidence>